<keyword evidence="6 7" id="KW-0472">Membrane</keyword>
<gene>
    <name evidence="8" type="primary">ywrA</name>
    <name evidence="8" type="ORF">ADA01nite_08810</name>
</gene>
<evidence type="ECO:0000313" key="9">
    <source>
        <dbReference type="Proteomes" id="UP000321157"/>
    </source>
</evidence>
<protein>
    <submittedName>
        <fullName evidence="8">Putative transporter YwrA</fullName>
    </submittedName>
</protein>
<dbReference type="RefSeq" id="WP_146808712.1">
    <property type="nucleotide sequence ID" value="NZ_BJXX01000045.1"/>
</dbReference>
<name>A0A511V5N9_9BACL</name>
<dbReference type="OrthoDB" id="9027281at2"/>
<keyword evidence="9" id="KW-1185">Reference proteome</keyword>
<evidence type="ECO:0000256" key="3">
    <source>
        <dbReference type="ARBA" id="ARBA00022475"/>
    </source>
</evidence>
<feature type="transmembrane region" description="Helical" evidence="7">
    <location>
        <begin position="133"/>
        <end position="152"/>
    </location>
</feature>
<feature type="transmembrane region" description="Helical" evidence="7">
    <location>
        <begin position="109"/>
        <end position="127"/>
    </location>
</feature>
<keyword evidence="4 7" id="KW-0812">Transmembrane</keyword>
<evidence type="ECO:0000256" key="2">
    <source>
        <dbReference type="ARBA" id="ARBA00005262"/>
    </source>
</evidence>
<evidence type="ECO:0000256" key="7">
    <source>
        <dbReference type="SAM" id="Phobius"/>
    </source>
</evidence>
<proteinExistence type="inferred from homology"/>
<evidence type="ECO:0000256" key="5">
    <source>
        <dbReference type="ARBA" id="ARBA00022989"/>
    </source>
</evidence>
<dbReference type="Pfam" id="PF02417">
    <property type="entry name" value="Chromate_transp"/>
    <property type="match status" value="1"/>
</dbReference>
<comment type="subcellular location">
    <subcellularLocation>
        <location evidence="1">Cell membrane</location>
        <topology evidence="1">Multi-pass membrane protein</topology>
    </subcellularLocation>
</comment>
<evidence type="ECO:0000256" key="4">
    <source>
        <dbReference type="ARBA" id="ARBA00022692"/>
    </source>
</evidence>
<evidence type="ECO:0000313" key="8">
    <source>
        <dbReference type="EMBL" id="GEN33421.1"/>
    </source>
</evidence>
<dbReference type="AlphaFoldDB" id="A0A511V5N9"/>
<dbReference type="InterPro" id="IPR052518">
    <property type="entry name" value="CHR_Transporter"/>
</dbReference>
<dbReference type="EMBL" id="BJXX01000045">
    <property type="protein sequence ID" value="GEN33421.1"/>
    <property type="molecule type" value="Genomic_DNA"/>
</dbReference>
<dbReference type="GO" id="GO:0015109">
    <property type="term" value="F:chromate transmembrane transporter activity"/>
    <property type="evidence" value="ECO:0007669"/>
    <property type="project" value="InterPro"/>
</dbReference>
<dbReference type="PANTHER" id="PTHR43663">
    <property type="entry name" value="CHROMATE TRANSPORT PROTEIN-RELATED"/>
    <property type="match status" value="1"/>
</dbReference>
<comment type="caution">
    <text evidence="8">The sequence shown here is derived from an EMBL/GenBank/DDBJ whole genome shotgun (WGS) entry which is preliminary data.</text>
</comment>
<accession>A0A511V5N9</accession>
<sequence>MVLWHLFWAFCVANILGYGGGPPSIPLIQNEVVNHYGWMTNQEFGEAFAFGNALPSPIATKLGGYIGYQVAGVPGAIAALLGTIAPSAIAMIVLLRFLTLFKTAPQVKAMTQGIRPIVAVLMGLLAYEFFRDAVIGPAGILHTILLAGLSYLFMERIKVHPALVISSSLLYGAVFLS</sequence>
<dbReference type="Proteomes" id="UP000321157">
    <property type="component" value="Unassembled WGS sequence"/>
</dbReference>
<dbReference type="InterPro" id="IPR003370">
    <property type="entry name" value="Chromate_transpt"/>
</dbReference>
<keyword evidence="3" id="KW-1003">Cell membrane</keyword>
<organism evidence="8 9">
    <name type="scientific">Aneurinibacillus danicus</name>
    <dbReference type="NCBI Taxonomy" id="267746"/>
    <lineage>
        <taxon>Bacteria</taxon>
        <taxon>Bacillati</taxon>
        <taxon>Bacillota</taxon>
        <taxon>Bacilli</taxon>
        <taxon>Bacillales</taxon>
        <taxon>Paenibacillaceae</taxon>
        <taxon>Aneurinibacillus group</taxon>
        <taxon>Aneurinibacillus</taxon>
    </lineage>
</organism>
<dbReference type="PANTHER" id="PTHR43663:SF1">
    <property type="entry name" value="CHROMATE TRANSPORTER"/>
    <property type="match status" value="1"/>
</dbReference>
<comment type="similarity">
    <text evidence="2">Belongs to the chromate ion transporter (CHR) (TC 2.A.51) family.</text>
</comment>
<evidence type="ECO:0000256" key="1">
    <source>
        <dbReference type="ARBA" id="ARBA00004651"/>
    </source>
</evidence>
<keyword evidence="5 7" id="KW-1133">Transmembrane helix</keyword>
<evidence type="ECO:0000256" key="6">
    <source>
        <dbReference type="ARBA" id="ARBA00023136"/>
    </source>
</evidence>
<reference evidence="8 9" key="1">
    <citation type="submission" date="2019-07" db="EMBL/GenBank/DDBJ databases">
        <title>Whole genome shotgun sequence of Aneurinibacillus danicus NBRC 102444.</title>
        <authorList>
            <person name="Hosoyama A."/>
            <person name="Uohara A."/>
            <person name="Ohji S."/>
            <person name="Ichikawa N."/>
        </authorList>
    </citation>
    <scope>NUCLEOTIDE SEQUENCE [LARGE SCALE GENOMIC DNA]</scope>
    <source>
        <strain evidence="8 9">NBRC 102444</strain>
    </source>
</reference>
<feature type="transmembrane region" description="Helical" evidence="7">
    <location>
        <begin position="76"/>
        <end position="97"/>
    </location>
</feature>
<dbReference type="GO" id="GO:0005886">
    <property type="term" value="C:plasma membrane"/>
    <property type="evidence" value="ECO:0007669"/>
    <property type="project" value="UniProtKB-SubCell"/>
</dbReference>